<evidence type="ECO:0000313" key="5">
    <source>
        <dbReference type="Proteomes" id="UP000593567"/>
    </source>
</evidence>
<dbReference type="OrthoDB" id="671439at2759"/>
<dbReference type="Proteomes" id="UP000593567">
    <property type="component" value="Unassembled WGS sequence"/>
</dbReference>
<dbReference type="InterPro" id="IPR045136">
    <property type="entry name" value="Iah1-like"/>
</dbReference>
<dbReference type="Gene3D" id="3.40.50.1110">
    <property type="entry name" value="SGNH hydrolase"/>
    <property type="match status" value="1"/>
</dbReference>
<dbReference type="InterPro" id="IPR036514">
    <property type="entry name" value="SGNH_hydro_sf"/>
</dbReference>
<comment type="caution">
    <text evidence="4">The sequence shown here is derived from an EMBL/GenBank/DDBJ whole genome shotgun (WGS) entry which is preliminary data.</text>
</comment>
<name>A0A7J7KJ67_BUGNE</name>
<protein>
    <recommendedName>
        <fullName evidence="3">Isoamyl acetate-hydrolyzing esterase 1 homolog</fullName>
    </recommendedName>
</protein>
<dbReference type="GO" id="GO:0016788">
    <property type="term" value="F:hydrolase activity, acting on ester bonds"/>
    <property type="evidence" value="ECO:0007669"/>
    <property type="project" value="InterPro"/>
</dbReference>
<dbReference type="CDD" id="cd01838">
    <property type="entry name" value="Isoamyl_acetate_hydrolase_like"/>
    <property type="match status" value="1"/>
</dbReference>
<reference evidence="4" key="1">
    <citation type="submission" date="2020-06" db="EMBL/GenBank/DDBJ databases">
        <title>Draft genome of Bugula neritina, a colonial animal packing powerful symbionts and potential medicines.</title>
        <authorList>
            <person name="Rayko M."/>
        </authorList>
    </citation>
    <scope>NUCLEOTIDE SEQUENCE [LARGE SCALE GENOMIC DNA]</scope>
    <source>
        <strain evidence="4">Kwan_BN1</strain>
    </source>
</reference>
<dbReference type="AlphaFoldDB" id="A0A7J7KJ67"/>
<dbReference type="Pfam" id="PF00657">
    <property type="entry name" value="Lipase_GDSL"/>
    <property type="match status" value="1"/>
</dbReference>
<dbReference type="EMBL" id="VXIV02000388">
    <property type="protein sequence ID" value="KAF6038639.1"/>
    <property type="molecule type" value="Genomic_DNA"/>
</dbReference>
<dbReference type="PANTHER" id="PTHR14209">
    <property type="entry name" value="ISOAMYL ACETATE-HYDROLYZING ESTERASE 1"/>
    <property type="match status" value="1"/>
</dbReference>
<evidence type="ECO:0000256" key="2">
    <source>
        <dbReference type="ARBA" id="ARBA00025755"/>
    </source>
</evidence>
<dbReference type="PANTHER" id="PTHR14209:SF19">
    <property type="entry name" value="ISOAMYL ACETATE-HYDROLYZING ESTERASE 1 HOMOLOG"/>
    <property type="match status" value="1"/>
</dbReference>
<sequence>MSRQASSTLVRWPKILLLGDSQTQYGFNEESSWVSKLASHFQRRCDVINRGFSGYNSRWLKEMIPKLIDEELAKECAAVTLFLGSNDANLKDINPQQHVPLEEYKSALMYMVHHLIKLGIRKECIILVAPPPVDEELWGKCKKLMGAELGLFNTNLVKYAGACCEVSSELNVACIDLFSEMMKHEDWKKYVNVDGLHLATEGGNLLAQLLLTKLDQICSDCCTKFPEWSSVNKDDPAESFQNVH</sequence>
<evidence type="ECO:0000256" key="1">
    <source>
        <dbReference type="ARBA" id="ARBA00024673"/>
    </source>
</evidence>
<evidence type="ECO:0000256" key="3">
    <source>
        <dbReference type="ARBA" id="ARBA00026152"/>
    </source>
</evidence>
<evidence type="ECO:0000313" key="4">
    <source>
        <dbReference type="EMBL" id="KAF6038639.1"/>
    </source>
</evidence>
<comment type="function">
    <text evidence="1">Probable lipase.</text>
</comment>
<accession>A0A7J7KJ67</accession>
<organism evidence="4 5">
    <name type="scientific">Bugula neritina</name>
    <name type="common">Brown bryozoan</name>
    <name type="synonym">Sertularia neritina</name>
    <dbReference type="NCBI Taxonomy" id="10212"/>
    <lineage>
        <taxon>Eukaryota</taxon>
        <taxon>Metazoa</taxon>
        <taxon>Spiralia</taxon>
        <taxon>Lophotrochozoa</taxon>
        <taxon>Bryozoa</taxon>
        <taxon>Gymnolaemata</taxon>
        <taxon>Cheilostomatida</taxon>
        <taxon>Flustrina</taxon>
        <taxon>Buguloidea</taxon>
        <taxon>Bugulidae</taxon>
        <taxon>Bugula</taxon>
    </lineage>
</organism>
<comment type="similarity">
    <text evidence="2">Belongs to the 'GDSL' lipolytic enzyme family. IAH1 subfamily.</text>
</comment>
<dbReference type="InterPro" id="IPR001087">
    <property type="entry name" value="GDSL"/>
</dbReference>
<dbReference type="SUPFAM" id="SSF52266">
    <property type="entry name" value="SGNH hydrolase"/>
    <property type="match status" value="1"/>
</dbReference>
<gene>
    <name evidence="4" type="ORF">EB796_003052</name>
</gene>
<keyword evidence="5" id="KW-1185">Reference proteome</keyword>
<proteinExistence type="inferred from homology"/>